<protein>
    <recommendedName>
        <fullName evidence="3">Methyltransferase domain-containing protein</fullName>
    </recommendedName>
</protein>
<gene>
    <name evidence="2" type="ORF">MNBD_GAMMA08-1285</name>
</gene>
<dbReference type="PANTHER" id="PTHR43317:SF1">
    <property type="entry name" value="THERMOSPERMINE SYNTHASE ACAULIS5"/>
    <property type="match status" value="1"/>
</dbReference>
<dbReference type="GO" id="GO:0006596">
    <property type="term" value="P:polyamine biosynthetic process"/>
    <property type="evidence" value="ECO:0007669"/>
    <property type="project" value="UniProtKB-KW"/>
</dbReference>
<dbReference type="EMBL" id="UOFH01000040">
    <property type="protein sequence ID" value="VAW58835.1"/>
    <property type="molecule type" value="Genomic_DNA"/>
</dbReference>
<accession>A0A3B0WS61</accession>
<reference evidence="2" key="1">
    <citation type="submission" date="2018-06" db="EMBL/GenBank/DDBJ databases">
        <authorList>
            <person name="Zhirakovskaya E."/>
        </authorList>
    </citation>
    <scope>NUCLEOTIDE SEQUENCE</scope>
</reference>
<dbReference type="InterPro" id="IPR029063">
    <property type="entry name" value="SAM-dependent_MTases_sf"/>
</dbReference>
<organism evidence="2">
    <name type="scientific">hydrothermal vent metagenome</name>
    <dbReference type="NCBI Taxonomy" id="652676"/>
    <lineage>
        <taxon>unclassified sequences</taxon>
        <taxon>metagenomes</taxon>
        <taxon>ecological metagenomes</taxon>
    </lineage>
</organism>
<evidence type="ECO:0000256" key="1">
    <source>
        <dbReference type="ARBA" id="ARBA00023115"/>
    </source>
</evidence>
<dbReference type="Pfam" id="PF01564">
    <property type="entry name" value="Spermine_synth"/>
    <property type="match status" value="1"/>
</dbReference>
<keyword evidence="1" id="KW-0620">Polyamine biosynthesis</keyword>
<sequence length="249" mass="28311">MAIIWSKFVLGTQYEVRSAGNSLRLYTDGVFHSQYNSKQILTGHVWDLLMIPAFFYSENKIQRVLVLGVGGGAALQMLRHFVAPEKITGIELNPVHLSLARKFFNLKHSSIELIEADAISWLENYRGEKFDMIIDDLFAEQEGEPVSVVSANRKWFACMLAHLNKEGVIVRNFLSKEELLASAGVSNQFIRAKFSSVFQLTSIMNENFVGVFSRVKISSYTLRKNLMKTPALNPCLKTSKLRYRIRKVV</sequence>
<evidence type="ECO:0008006" key="3">
    <source>
        <dbReference type="Google" id="ProtNLM"/>
    </source>
</evidence>
<dbReference type="CDD" id="cd02440">
    <property type="entry name" value="AdoMet_MTases"/>
    <property type="match status" value="1"/>
</dbReference>
<proteinExistence type="predicted"/>
<dbReference type="SUPFAM" id="SSF53335">
    <property type="entry name" value="S-adenosyl-L-methionine-dependent methyltransferases"/>
    <property type="match status" value="1"/>
</dbReference>
<evidence type="ECO:0000313" key="2">
    <source>
        <dbReference type="EMBL" id="VAW58835.1"/>
    </source>
</evidence>
<name>A0A3B0WS61_9ZZZZ</name>
<dbReference type="Gene3D" id="3.40.50.150">
    <property type="entry name" value="Vaccinia Virus protein VP39"/>
    <property type="match status" value="1"/>
</dbReference>
<dbReference type="AlphaFoldDB" id="A0A3B0WS61"/>
<dbReference type="PANTHER" id="PTHR43317">
    <property type="entry name" value="THERMOSPERMINE SYNTHASE ACAULIS5"/>
    <property type="match status" value="1"/>
</dbReference>